<feature type="transmembrane region" description="Helical" evidence="1">
    <location>
        <begin position="129"/>
        <end position="151"/>
    </location>
</feature>
<evidence type="ECO:0000256" key="1">
    <source>
        <dbReference type="SAM" id="Phobius"/>
    </source>
</evidence>
<keyword evidence="4" id="KW-1185">Reference proteome</keyword>
<reference evidence="3 4" key="1">
    <citation type="submission" date="2024-02" db="EMBL/GenBank/DDBJ databases">
        <title>Chromosome-level genome assembly of the Eurasian Minnow (Phoxinus phoxinus).</title>
        <authorList>
            <person name="Oriowo T.O."/>
            <person name="Martin S."/>
            <person name="Stange M."/>
            <person name="Chrysostomakis Y."/>
            <person name="Brown T."/>
            <person name="Winkler S."/>
            <person name="Kukowka S."/>
            <person name="Myers E.W."/>
            <person name="Bohne A."/>
        </authorList>
    </citation>
    <scope>NUCLEOTIDE SEQUENCE [LARGE SCALE GENOMIC DNA]</scope>
    <source>
        <strain evidence="3">ZFMK-TIS-60720</strain>
        <tissue evidence="3">Whole Organism</tissue>
    </source>
</reference>
<dbReference type="Proteomes" id="UP001364617">
    <property type="component" value="Unassembled WGS sequence"/>
</dbReference>
<dbReference type="AlphaFoldDB" id="A0AAN9H693"/>
<sequence length="166" mass="19008">MSWIKEVFVGLISLSFYFWPVWTKVTETTQSYTCTEDLHHVESEYAMKHPDCDQYWSAQDLSIGTFLKSTPECHSPCKELFVGRITMTECVNITLAVICTRDDLTEHRVHFYGRRVPQSLHKPAKRGHIGIFLSIALLVMPCITIACLLYAGCNQCTKILDEESLQ</sequence>
<protein>
    <submittedName>
        <fullName evidence="3">Uncharacterized protein</fullName>
    </submittedName>
</protein>
<organism evidence="3 4">
    <name type="scientific">Phoxinus phoxinus</name>
    <name type="common">Eurasian minnow</name>
    <dbReference type="NCBI Taxonomy" id="58324"/>
    <lineage>
        <taxon>Eukaryota</taxon>
        <taxon>Metazoa</taxon>
        <taxon>Chordata</taxon>
        <taxon>Craniata</taxon>
        <taxon>Vertebrata</taxon>
        <taxon>Euteleostomi</taxon>
        <taxon>Actinopterygii</taxon>
        <taxon>Neopterygii</taxon>
        <taxon>Teleostei</taxon>
        <taxon>Ostariophysi</taxon>
        <taxon>Cypriniformes</taxon>
        <taxon>Leuciscidae</taxon>
        <taxon>Phoxininae</taxon>
        <taxon>Phoxinus</taxon>
    </lineage>
</organism>
<accession>A0AAN9H693</accession>
<gene>
    <name evidence="3" type="ORF">R3I93_009292</name>
</gene>
<evidence type="ECO:0000313" key="3">
    <source>
        <dbReference type="EMBL" id="KAK7158046.1"/>
    </source>
</evidence>
<feature type="signal peptide" evidence="2">
    <location>
        <begin position="1"/>
        <end position="23"/>
    </location>
</feature>
<proteinExistence type="predicted"/>
<comment type="caution">
    <text evidence="3">The sequence shown here is derived from an EMBL/GenBank/DDBJ whole genome shotgun (WGS) entry which is preliminary data.</text>
</comment>
<evidence type="ECO:0000313" key="4">
    <source>
        <dbReference type="Proteomes" id="UP001364617"/>
    </source>
</evidence>
<dbReference type="EMBL" id="JAYKXH010000009">
    <property type="protein sequence ID" value="KAK7158046.1"/>
    <property type="molecule type" value="Genomic_DNA"/>
</dbReference>
<keyword evidence="2" id="KW-0732">Signal</keyword>
<evidence type="ECO:0000256" key="2">
    <source>
        <dbReference type="SAM" id="SignalP"/>
    </source>
</evidence>
<keyword evidence="1" id="KW-0472">Membrane</keyword>
<keyword evidence="1" id="KW-1133">Transmembrane helix</keyword>
<keyword evidence="1" id="KW-0812">Transmembrane</keyword>
<feature type="chain" id="PRO_5042976305" evidence="2">
    <location>
        <begin position="24"/>
        <end position="166"/>
    </location>
</feature>
<name>A0AAN9H693_9TELE</name>